<dbReference type="InterPro" id="IPR002104">
    <property type="entry name" value="Integrase_catalytic"/>
</dbReference>
<dbReference type="SUPFAM" id="SSF56349">
    <property type="entry name" value="DNA breaking-rejoining enzymes"/>
    <property type="match status" value="1"/>
</dbReference>
<dbReference type="InterPro" id="IPR010998">
    <property type="entry name" value="Integrase_recombinase_N"/>
</dbReference>
<evidence type="ECO:0000256" key="3">
    <source>
        <dbReference type="ARBA" id="ARBA00023172"/>
    </source>
</evidence>
<dbReference type="AlphaFoldDB" id="A0A161Z6B4"/>
<dbReference type="InterPro" id="IPR013762">
    <property type="entry name" value="Integrase-like_cat_sf"/>
</dbReference>
<evidence type="ECO:0000256" key="1">
    <source>
        <dbReference type="ARBA" id="ARBA00008857"/>
    </source>
</evidence>
<dbReference type="EMBL" id="LWGR01000003">
    <property type="protein sequence ID" value="KZM75494.1"/>
    <property type="molecule type" value="Genomic_DNA"/>
</dbReference>
<dbReference type="PANTHER" id="PTHR30349">
    <property type="entry name" value="PHAGE INTEGRASE-RELATED"/>
    <property type="match status" value="1"/>
</dbReference>
<comment type="caution">
    <text evidence="5">The sequence shown here is derived from an EMBL/GenBank/DDBJ whole genome shotgun (WGS) entry which is preliminary data.</text>
</comment>
<evidence type="ECO:0000256" key="2">
    <source>
        <dbReference type="ARBA" id="ARBA00023125"/>
    </source>
</evidence>
<dbReference type="GO" id="GO:0003677">
    <property type="term" value="F:DNA binding"/>
    <property type="evidence" value="ECO:0007669"/>
    <property type="project" value="UniProtKB-KW"/>
</dbReference>
<dbReference type="Gene3D" id="1.10.150.130">
    <property type="match status" value="1"/>
</dbReference>
<keyword evidence="2" id="KW-0238">DNA-binding</keyword>
<dbReference type="InterPro" id="IPR011010">
    <property type="entry name" value="DNA_brk_join_enz"/>
</dbReference>
<dbReference type="PROSITE" id="PS51898">
    <property type="entry name" value="TYR_RECOMBINASE"/>
    <property type="match status" value="1"/>
</dbReference>
<dbReference type="Gene3D" id="1.10.443.10">
    <property type="entry name" value="Intergrase catalytic core"/>
    <property type="match status" value="1"/>
</dbReference>
<protein>
    <submittedName>
        <fullName evidence="5">Integrase</fullName>
    </submittedName>
</protein>
<name>A0A161Z6B4_9NOCA</name>
<keyword evidence="6" id="KW-1185">Reference proteome</keyword>
<reference evidence="5 6" key="1">
    <citation type="submission" date="2016-04" db="EMBL/GenBank/DDBJ databases">
        <authorList>
            <person name="Evans L.H."/>
            <person name="Alamgir A."/>
            <person name="Owens N."/>
            <person name="Weber N.D."/>
            <person name="Virtaneva K."/>
            <person name="Barbian K."/>
            <person name="Babar A."/>
            <person name="Rosenke K."/>
        </authorList>
    </citation>
    <scope>NUCLEOTIDE SEQUENCE [LARGE SCALE GENOMIC DNA]</scope>
    <source>
        <strain evidence="5 6">IFM 0406</strain>
    </source>
</reference>
<dbReference type="RefSeq" id="WP_067582972.1">
    <property type="nucleotide sequence ID" value="NZ_JABMCZ010000001.1"/>
</dbReference>
<organism evidence="5 6">
    <name type="scientific">Nocardia terpenica</name>
    <dbReference type="NCBI Taxonomy" id="455432"/>
    <lineage>
        <taxon>Bacteria</taxon>
        <taxon>Bacillati</taxon>
        <taxon>Actinomycetota</taxon>
        <taxon>Actinomycetes</taxon>
        <taxon>Mycobacteriales</taxon>
        <taxon>Nocardiaceae</taxon>
        <taxon>Nocardia</taxon>
    </lineage>
</organism>
<dbReference type="GO" id="GO:0015074">
    <property type="term" value="P:DNA integration"/>
    <property type="evidence" value="ECO:0007669"/>
    <property type="project" value="InterPro"/>
</dbReference>
<sequence length="338" mass="38007">MTAATEIEAARLLLARLGVTPEQLVEATTPADIPTFSVYIPAIIATMPPSTLRVYGPYLRRIEQAWGQRVITEPTPADVRQLAETTKQQAVVRRNSRGGRSAVESLIAAARYLYRHAEEDGFIRPDDNPARKVAKPRRLASTRRAIPNQQLAEIVHVAATTGNDPCLDAMLLRLHIETACRRAGALALRPMDLDPQQCLVLLREKGETVRWQPVSRPLMQAMLHHIAERHGDSPVETEPLFRQRDGRLVTRRRYDSLWNRIGTHLEWVRRQQISTHWLRHTTLTWVERNFGYAVARAYAGHAEPDSRTGQTATYIRASVQEVAEALSAMTGIPHPLAA</sequence>
<keyword evidence="3" id="KW-0233">DNA recombination</keyword>
<dbReference type="CDD" id="cd00397">
    <property type="entry name" value="DNA_BRE_C"/>
    <property type="match status" value="1"/>
</dbReference>
<accession>A0A161Z6B4</accession>
<proteinExistence type="inferred from homology"/>
<gene>
    <name evidence="5" type="ORF">AWN90_19130</name>
</gene>
<evidence type="ECO:0000259" key="4">
    <source>
        <dbReference type="PROSITE" id="PS51898"/>
    </source>
</evidence>
<feature type="domain" description="Tyr recombinase" evidence="4">
    <location>
        <begin position="141"/>
        <end position="327"/>
    </location>
</feature>
<evidence type="ECO:0000313" key="6">
    <source>
        <dbReference type="Proteomes" id="UP000076512"/>
    </source>
</evidence>
<dbReference type="Pfam" id="PF00589">
    <property type="entry name" value="Phage_integrase"/>
    <property type="match status" value="1"/>
</dbReference>
<comment type="similarity">
    <text evidence="1">Belongs to the 'phage' integrase family.</text>
</comment>
<dbReference type="InterPro" id="IPR050090">
    <property type="entry name" value="Tyrosine_recombinase_XerCD"/>
</dbReference>
<dbReference type="Proteomes" id="UP000076512">
    <property type="component" value="Unassembled WGS sequence"/>
</dbReference>
<dbReference type="GO" id="GO:0006310">
    <property type="term" value="P:DNA recombination"/>
    <property type="evidence" value="ECO:0007669"/>
    <property type="project" value="UniProtKB-KW"/>
</dbReference>
<evidence type="ECO:0000313" key="5">
    <source>
        <dbReference type="EMBL" id="KZM75494.1"/>
    </source>
</evidence>
<dbReference type="PANTHER" id="PTHR30349:SF41">
    <property type="entry name" value="INTEGRASE_RECOMBINASE PROTEIN MJ0367-RELATED"/>
    <property type="match status" value="1"/>
</dbReference>
<dbReference type="STRING" id="455432.AWN90_19130"/>
<dbReference type="OrthoDB" id="864726at2"/>